<keyword evidence="5" id="KW-0677">Repeat</keyword>
<evidence type="ECO:0000256" key="4">
    <source>
        <dbReference type="ARBA" id="ARBA00022692"/>
    </source>
</evidence>
<name>A0A4P9YWJ2_9FUNG</name>
<sequence length="340" mass="37653">MSSGTRRGSTEYVLKSLFAGGVAGCAAKTLIAPLDRVKILFQTNNAHFAKYAGSMRGLWGATRDIWQHNGVRGLFQGHAATLLRIFPYAAIKFMAYEQYRGLLMPTRQHETVWRQFWAGSFAGITSVVFTYPTELVRVRMAYNIDSNRRRGILATCRDIVEESRAATARVEPRPALQWPASVSAFYRGFFMTVAGMIPYAGVSFCTHAALVDVCRARFPAITTMPLSEANASADSRTHAKAKRDGRAPLRVWAELLCGGLSGATAQTVSYPLEVIRRRLQVFGVQHPGSRPSALSVARDIWATRGLRGFFVGLSIGYIKVMPMAAVAFTVYDHMKWLLNM</sequence>
<keyword evidence="4 10" id="KW-0812">Transmembrane</keyword>
<dbReference type="GO" id="GO:0005743">
    <property type="term" value="C:mitochondrial inner membrane"/>
    <property type="evidence" value="ECO:0007669"/>
    <property type="project" value="UniProtKB-SubCell"/>
</dbReference>
<dbReference type="AlphaFoldDB" id="A0A4P9YWJ2"/>
<evidence type="ECO:0000256" key="6">
    <source>
        <dbReference type="ARBA" id="ARBA00022792"/>
    </source>
</evidence>
<evidence type="ECO:0000256" key="11">
    <source>
        <dbReference type="RuleBase" id="RU000488"/>
    </source>
</evidence>
<evidence type="ECO:0000256" key="3">
    <source>
        <dbReference type="ARBA" id="ARBA00022448"/>
    </source>
</evidence>
<keyword evidence="3 11" id="KW-0813">Transport</keyword>
<dbReference type="OrthoDB" id="270584at2759"/>
<dbReference type="PRINTS" id="PR00928">
    <property type="entry name" value="GRAVESDC"/>
</dbReference>
<keyword evidence="7 12" id="KW-1133">Transmembrane helix</keyword>
<dbReference type="InterPro" id="IPR002167">
    <property type="entry name" value="GDC-like"/>
</dbReference>
<evidence type="ECO:0000313" key="14">
    <source>
        <dbReference type="Proteomes" id="UP000278143"/>
    </source>
</evidence>
<comment type="similarity">
    <text evidence="2 11">Belongs to the mitochondrial carrier (TC 2.A.29) family.</text>
</comment>
<evidence type="ECO:0000256" key="8">
    <source>
        <dbReference type="ARBA" id="ARBA00023128"/>
    </source>
</evidence>
<dbReference type="Gene3D" id="1.50.40.10">
    <property type="entry name" value="Mitochondrial carrier domain"/>
    <property type="match status" value="1"/>
</dbReference>
<accession>A0A4P9YWJ2</accession>
<feature type="transmembrane region" description="Helical" evidence="12">
    <location>
        <begin position="308"/>
        <end position="331"/>
    </location>
</feature>
<evidence type="ECO:0000256" key="5">
    <source>
        <dbReference type="ARBA" id="ARBA00022737"/>
    </source>
</evidence>
<evidence type="ECO:0000313" key="13">
    <source>
        <dbReference type="EMBL" id="RKP23852.1"/>
    </source>
</evidence>
<keyword evidence="9 10" id="KW-0472">Membrane</keyword>
<keyword evidence="14" id="KW-1185">Reference proteome</keyword>
<evidence type="ECO:0000256" key="1">
    <source>
        <dbReference type="ARBA" id="ARBA00004448"/>
    </source>
</evidence>
<evidence type="ECO:0000256" key="10">
    <source>
        <dbReference type="PROSITE-ProRule" id="PRU00282"/>
    </source>
</evidence>
<feature type="repeat" description="Solcar" evidence="10">
    <location>
        <begin position="253"/>
        <end position="337"/>
    </location>
</feature>
<dbReference type="SUPFAM" id="SSF103506">
    <property type="entry name" value="Mitochondrial carrier"/>
    <property type="match status" value="1"/>
</dbReference>
<feature type="transmembrane region" description="Helical" evidence="12">
    <location>
        <begin position="112"/>
        <end position="131"/>
    </location>
</feature>
<feature type="repeat" description="Solcar" evidence="10">
    <location>
        <begin position="110"/>
        <end position="213"/>
    </location>
</feature>
<keyword evidence="8" id="KW-0496">Mitochondrion</keyword>
<organism evidence="13 14">
    <name type="scientific">Syncephalis pseudoplumigaleata</name>
    <dbReference type="NCBI Taxonomy" id="1712513"/>
    <lineage>
        <taxon>Eukaryota</taxon>
        <taxon>Fungi</taxon>
        <taxon>Fungi incertae sedis</taxon>
        <taxon>Zoopagomycota</taxon>
        <taxon>Zoopagomycotina</taxon>
        <taxon>Zoopagomycetes</taxon>
        <taxon>Zoopagales</taxon>
        <taxon>Piptocephalidaceae</taxon>
        <taxon>Syncephalis</taxon>
    </lineage>
</organism>
<proteinExistence type="inferred from homology"/>
<feature type="repeat" description="Solcar" evidence="10">
    <location>
        <begin position="11"/>
        <end position="102"/>
    </location>
</feature>
<dbReference type="PROSITE" id="PS50920">
    <property type="entry name" value="SOLCAR"/>
    <property type="match status" value="3"/>
</dbReference>
<dbReference type="Pfam" id="PF00153">
    <property type="entry name" value="Mito_carr"/>
    <property type="match status" value="3"/>
</dbReference>
<comment type="subcellular location">
    <subcellularLocation>
        <location evidence="1">Mitochondrion inner membrane</location>
        <topology evidence="1">Multi-pass membrane protein</topology>
    </subcellularLocation>
</comment>
<dbReference type="InterPro" id="IPR018108">
    <property type="entry name" value="MCP_transmembrane"/>
</dbReference>
<gene>
    <name evidence="13" type="ORF">SYNPS1DRAFT_17996</name>
</gene>
<dbReference type="GO" id="GO:0055085">
    <property type="term" value="P:transmembrane transport"/>
    <property type="evidence" value="ECO:0007669"/>
    <property type="project" value="InterPro"/>
</dbReference>
<evidence type="ECO:0000256" key="7">
    <source>
        <dbReference type="ARBA" id="ARBA00022989"/>
    </source>
</evidence>
<dbReference type="InterPro" id="IPR002067">
    <property type="entry name" value="MCP"/>
</dbReference>
<keyword evidence="6" id="KW-0999">Mitochondrion inner membrane</keyword>
<reference evidence="14" key="1">
    <citation type="journal article" date="2018" name="Nat. Microbiol.">
        <title>Leveraging single-cell genomics to expand the fungal tree of life.</title>
        <authorList>
            <person name="Ahrendt S.R."/>
            <person name="Quandt C.A."/>
            <person name="Ciobanu D."/>
            <person name="Clum A."/>
            <person name="Salamov A."/>
            <person name="Andreopoulos B."/>
            <person name="Cheng J.F."/>
            <person name="Woyke T."/>
            <person name="Pelin A."/>
            <person name="Henrissat B."/>
            <person name="Reynolds N.K."/>
            <person name="Benny G.L."/>
            <person name="Smith M.E."/>
            <person name="James T.Y."/>
            <person name="Grigoriev I.V."/>
        </authorList>
    </citation>
    <scope>NUCLEOTIDE SEQUENCE [LARGE SCALE GENOMIC DNA]</scope>
    <source>
        <strain evidence="14">Benny S71-1</strain>
    </source>
</reference>
<evidence type="ECO:0000256" key="12">
    <source>
        <dbReference type="SAM" id="Phobius"/>
    </source>
</evidence>
<evidence type="ECO:0000256" key="9">
    <source>
        <dbReference type="ARBA" id="ARBA00023136"/>
    </source>
</evidence>
<protein>
    <submittedName>
        <fullName evidence="13">Mitochondrial carrier domain-containing protein</fullName>
    </submittedName>
</protein>
<dbReference type="EMBL" id="KZ990636">
    <property type="protein sequence ID" value="RKP23852.1"/>
    <property type="molecule type" value="Genomic_DNA"/>
</dbReference>
<evidence type="ECO:0000256" key="2">
    <source>
        <dbReference type="ARBA" id="ARBA00006375"/>
    </source>
</evidence>
<dbReference type="PANTHER" id="PTHR24089">
    <property type="entry name" value="SOLUTE CARRIER FAMILY 25"/>
    <property type="match status" value="1"/>
</dbReference>
<dbReference type="PRINTS" id="PR00926">
    <property type="entry name" value="MITOCARRIER"/>
</dbReference>
<dbReference type="InterPro" id="IPR023395">
    <property type="entry name" value="MCP_dom_sf"/>
</dbReference>
<feature type="transmembrane region" description="Helical" evidence="12">
    <location>
        <begin position="12"/>
        <end position="31"/>
    </location>
</feature>
<dbReference type="Proteomes" id="UP000278143">
    <property type="component" value="Unassembled WGS sequence"/>
</dbReference>